<name>Q3HKJ1_CERS4</name>
<organism evidence="1 2">
    <name type="scientific">Cereibacter sphaeroides (strain ATCC 17023 / DSM 158 / JCM 6121 / CCUG 31486 / LMG 2827 / NBRC 12203 / NCIMB 8253 / ATH 2.4.1.)</name>
    <name type="common">Rhodobacter sphaeroides</name>
    <dbReference type="NCBI Taxonomy" id="272943"/>
    <lineage>
        <taxon>Bacteria</taxon>
        <taxon>Pseudomonadati</taxon>
        <taxon>Pseudomonadota</taxon>
        <taxon>Alphaproteobacteria</taxon>
        <taxon>Rhodobacterales</taxon>
        <taxon>Paracoccaceae</taxon>
        <taxon>Cereibacter</taxon>
    </lineage>
</organism>
<dbReference type="PATRIC" id="fig|272943.9.peg.4328"/>
<proteinExistence type="predicted"/>
<reference evidence="2" key="1">
    <citation type="submission" date="2005-10" db="EMBL/GenBank/DDBJ databases">
        <title>Finished sequence of plasmid A of Rhodobacter sphaeroides 2.4.1.</title>
        <authorList>
            <person name="Copeland A."/>
            <person name="Lucas S."/>
            <person name="Lapidus A."/>
            <person name="Barry K."/>
            <person name="Detter J.C."/>
            <person name="Glavina T."/>
            <person name="Hammon N."/>
            <person name="Israni S."/>
            <person name="Pitluck S."/>
            <person name="Richardson P."/>
            <person name="Mackenzie C."/>
            <person name="Choudhary M."/>
            <person name="Larimer F."/>
            <person name="Hauser L.J."/>
            <person name="Land M."/>
            <person name="Donohue T.J."/>
            <person name="Kaplan S."/>
        </authorList>
    </citation>
    <scope>NUCLEOTIDE SEQUENCE [LARGE SCALE GENOMIC DNA]</scope>
    <source>
        <strain evidence="2">ATCC 17023 / DSM 158 / JCM 6121 / CCUG 31486 / LMG 2827 / NBRC 12203 / NCIMB 8253 / ATH 2.4.1.</strain>
        <plasmid evidence="2">A</plasmid>
    </source>
</reference>
<dbReference type="OrthoDB" id="7666004at2"/>
<accession>Q3HKJ1</accession>
<protein>
    <submittedName>
        <fullName evidence="1">Uncharacterized protein</fullName>
    </submittedName>
</protein>
<keyword evidence="1" id="KW-0614">Plasmid</keyword>
<reference evidence="1 2" key="2">
    <citation type="journal article" date="2012" name="J. Bacteriol.">
        <title>Revised Sequence and Annotation of the Rhodobacter sphaeroides 2.4.1 Genome.</title>
        <authorList>
            <person name="Kontur W.S."/>
            <person name="Schackwitz W.S."/>
            <person name="Ivanova N."/>
            <person name="Martin J."/>
            <person name="Labutti K."/>
            <person name="Deshpande S."/>
            <person name="Tice H.N."/>
            <person name="Pennacchio C."/>
            <person name="Sodergren E."/>
            <person name="Weinstock G.M."/>
            <person name="Noguera D.R."/>
            <person name="Donohue T.J."/>
        </authorList>
    </citation>
    <scope>NUCLEOTIDE SEQUENCE [LARGE SCALE GENOMIC DNA]</scope>
    <source>
        <strain evidence="2">ATCC 17023 / DSM 158 / JCM 6121 / CCUG 31486 / LMG 2827 / NBRC 12203 / NCIMB 8253 / ATH 2.4.1.</strain>
    </source>
</reference>
<gene>
    <name evidence="1" type="ordered locus">RSP_3909</name>
</gene>
<dbReference type="AlphaFoldDB" id="Q3HKJ1"/>
<dbReference type="KEGG" id="rsp:RSP_3909"/>
<dbReference type="GeneID" id="4796554"/>
<evidence type="ECO:0000313" key="1">
    <source>
        <dbReference type="EMBL" id="ABA81753.1"/>
    </source>
</evidence>
<geneLocation type="plasmid" evidence="1 2">
    <name>A</name>
</geneLocation>
<sequence>MADVLNVTTLVKAGEDQTRFRSVGVAFPSRPGQNYLFKIRLDANPINGELIVFVPGSADQAARAAPPRLPDMAAAPMRVTTPVTGSDNRTRFRPLGMAFPAAPGKNYIFKAYLDAVPVNGELVLFPADTGDDG</sequence>
<dbReference type="Proteomes" id="UP000002703">
    <property type="component" value="Plasmid A"/>
</dbReference>
<evidence type="ECO:0000313" key="2">
    <source>
        <dbReference type="Proteomes" id="UP000002703"/>
    </source>
</evidence>
<dbReference type="RefSeq" id="WP_011836220.1">
    <property type="nucleotide sequence ID" value="NC_009007.1"/>
</dbReference>
<dbReference type="EnsemblBacteria" id="ABA81753">
    <property type="protein sequence ID" value="ABA81753"/>
    <property type="gene ID" value="RSP_3909"/>
</dbReference>
<dbReference type="EMBL" id="DQ232586">
    <property type="protein sequence ID" value="ABA81753.1"/>
    <property type="molecule type" value="Genomic_DNA"/>
</dbReference>
<keyword evidence="2" id="KW-1185">Reference proteome</keyword>